<dbReference type="SUPFAM" id="SSF55031">
    <property type="entry name" value="Bacterial exopeptidase dimerisation domain"/>
    <property type="match status" value="1"/>
</dbReference>
<evidence type="ECO:0000259" key="2">
    <source>
        <dbReference type="Pfam" id="PF07687"/>
    </source>
</evidence>
<evidence type="ECO:0000313" key="4">
    <source>
        <dbReference type="Proteomes" id="UP000198546"/>
    </source>
</evidence>
<dbReference type="RefSeq" id="WP_197679160.1">
    <property type="nucleotide sequence ID" value="NZ_LT629688.1"/>
</dbReference>
<dbReference type="InterPro" id="IPR002933">
    <property type="entry name" value="Peptidase_M20"/>
</dbReference>
<reference evidence="3 4" key="1">
    <citation type="submission" date="2016-10" db="EMBL/GenBank/DDBJ databases">
        <authorList>
            <person name="de Groot N.N."/>
        </authorList>
    </citation>
    <scope>NUCLEOTIDE SEQUENCE [LARGE SCALE GENOMIC DNA]</scope>
    <source>
        <strain evidence="3 4">MON 2.2</strain>
    </source>
</reference>
<comment type="similarity">
    <text evidence="1">Belongs to the peptidase M20A family.</text>
</comment>
<dbReference type="NCBIfam" id="TIGR01891">
    <property type="entry name" value="amidohydrolases"/>
    <property type="match status" value="1"/>
</dbReference>
<feature type="domain" description="Peptidase M20 dimerisation" evidence="2">
    <location>
        <begin position="170"/>
        <end position="263"/>
    </location>
</feature>
<dbReference type="FunFam" id="3.30.70.360:FF:000004">
    <property type="entry name" value="Peptidase M20 domain-containing protein 2"/>
    <property type="match status" value="1"/>
</dbReference>
<dbReference type="InterPro" id="IPR017439">
    <property type="entry name" value="Amidohydrolase"/>
</dbReference>
<accession>A0A1G6T3V6</accession>
<gene>
    <name evidence="3" type="ORF">SAMN04489747_0515</name>
</gene>
<dbReference type="InterPro" id="IPR011650">
    <property type="entry name" value="Peptidase_M20_dimer"/>
</dbReference>
<dbReference type="GO" id="GO:0046657">
    <property type="term" value="P:folic acid catabolic process"/>
    <property type="evidence" value="ECO:0007669"/>
    <property type="project" value="TreeGrafter"/>
</dbReference>
<dbReference type="AlphaFoldDB" id="A0A1G6T3V6"/>
<keyword evidence="3" id="KW-0378">Hydrolase</keyword>
<dbReference type="InterPro" id="IPR017144">
    <property type="entry name" value="Xaa-Arg_dipeptidase"/>
</dbReference>
<dbReference type="GO" id="GO:0016805">
    <property type="term" value="F:dipeptidase activity"/>
    <property type="evidence" value="ECO:0007669"/>
    <property type="project" value="InterPro"/>
</dbReference>
<name>A0A1G6T3V6_9ACTN</name>
<dbReference type="SUPFAM" id="SSF53187">
    <property type="entry name" value="Zn-dependent exopeptidases"/>
    <property type="match status" value="1"/>
</dbReference>
<dbReference type="Proteomes" id="UP000198546">
    <property type="component" value="Chromosome i"/>
</dbReference>
<sequence length="396" mass="40400">MPDTDDATRRARDAIDDAREVVLATHRAIHADPELGLEEVRSARRLVEGIGTATGVQAELGVGSLPTAVRAEAGSGELVITLVAEYDALPGIGHGCGHNVIAGAALGAFTGLAAVADELGITVRLLGTPAEENAGGKVTMLDEGAFDGTSAALMVHAAGEDVLTMDPFASAQVSVEFTGRESHASAAPHLGINALDALTVMLTAIGLNRQQLAPLQQVHGVVDAGGVAPNIIPGRAAGRWMARAADLESLDRVLDVVRRSAEAGAVATGAGLEITEPTARYADLRPDPDLSAFYADALASVGRTAAAPWPRAGSTDMGNVSQRFPSIHPMIGLGDPGVALHTVELTRLAGSEAGDRAVVDGATLLATTAIHAALTPGVRARLLRSARDGQVPPATS</sequence>
<dbReference type="Gene3D" id="3.30.70.360">
    <property type="match status" value="1"/>
</dbReference>
<dbReference type="Gene3D" id="3.40.630.10">
    <property type="entry name" value="Zn peptidases"/>
    <property type="match status" value="1"/>
</dbReference>
<dbReference type="GO" id="GO:0071713">
    <property type="term" value="F:para-aminobenzoyl-glutamate hydrolase activity"/>
    <property type="evidence" value="ECO:0007669"/>
    <property type="project" value="TreeGrafter"/>
</dbReference>
<dbReference type="Pfam" id="PF01546">
    <property type="entry name" value="Peptidase_M20"/>
    <property type="match status" value="1"/>
</dbReference>
<dbReference type="InterPro" id="IPR052030">
    <property type="entry name" value="Peptidase_M20/M20A_hydrolases"/>
</dbReference>
<organism evidence="3 4">
    <name type="scientific">Auraticoccus monumenti</name>
    <dbReference type="NCBI Taxonomy" id="675864"/>
    <lineage>
        <taxon>Bacteria</taxon>
        <taxon>Bacillati</taxon>
        <taxon>Actinomycetota</taxon>
        <taxon>Actinomycetes</taxon>
        <taxon>Propionibacteriales</taxon>
        <taxon>Propionibacteriaceae</taxon>
        <taxon>Auraticoccus</taxon>
    </lineage>
</organism>
<evidence type="ECO:0000256" key="1">
    <source>
        <dbReference type="PIRNR" id="PIRNR037226"/>
    </source>
</evidence>
<protein>
    <recommendedName>
        <fullName evidence="1">Peptidase M20 domain-containing protein 2</fullName>
    </recommendedName>
</protein>
<dbReference type="PIRSF" id="PIRSF037226">
    <property type="entry name" value="Amidohydrolase_ACY1L2_prd"/>
    <property type="match status" value="1"/>
</dbReference>
<dbReference type="PANTHER" id="PTHR30575:SF0">
    <property type="entry name" value="XAA-ARG DIPEPTIDASE"/>
    <property type="match status" value="1"/>
</dbReference>
<evidence type="ECO:0000313" key="3">
    <source>
        <dbReference type="EMBL" id="SDD23643.1"/>
    </source>
</evidence>
<proteinExistence type="inferred from homology"/>
<dbReference type="InterPro" id="IPR036264">
    <property type="entry name" value="Bact_exopeptidase_dim_dom"/>
</dbReference>
<keyword evidence="4" id="KW-1185">Reference proteome</keyword>
<dbReference type="PANTHER" id="PTHR30575">
    <property type="entry name" value="PEPTIDASE M20"/>
    <property type="match status" value="1"/>
</dbReference>
<dbReference type="Pfam" id="PF07687">
    <property type="entry name" value="M20_dimer"/>
    <property type="match status" value="1"/>
</dbReference>
<dbReference type="STRING" id="675864.SAMN04489747_0515"/>
<dbReference type="GO" id="GO:0005737">
    <property type="term" value="C:cytoplasm"/>
    <property type="evidence" value="ECO:0007669"/>
    <property type="project" value="TreeGrafter"/>
</dbReference>
<dbReference type="EMBL" id="LT629688">
    <property type="protein sequence ID" value="SDD23643.1"/>
    <property type="molecule type" value="Genomic_DNA"/>
</dbReference>